<dbReference type="EMBL" id="BMUB01000018">
    <property type="protein sequence ID" value="GGU96342.1"/>
    <property type="molecule type" value="Genomic_DNA"/>
</dbReference>
<evidence type="ECO:0000256" key="5">
    <source>
        <dbReference type="ARBA" id="ARBA00023163"/>
    </source>
</evidence>
<proteinExistence type="inferred from homology"/>
<evidence type="ECO:0000313" key="8">
    <source>
        <dbReference type="EMBL" id="GGU96342.1"/>
    </source>
</evidence>
<keyword evidence="10" id="KW-1185">Reference proteome</keyword>
<reference evidence="9 10" key="2">
    <citation type="submission" date="2014-07" db="EMBL/GenBank/DDBJ databases">
        <authorList>
            <person name="Zhang J.E."/>
            <person name="Yang H."/>
            <person name="Guo J."/>
            <person name="Deng Z."/>
            <person name="Luo H."/>
            <person name="Luo M."/>
            <person name="Zhao B."/>
        </authorList>
    </citation>
    <scope>NUCLEOTIDE SEQUENCE [LARGE SCALE GENOMIC DNA]</scope>
    <source>
        <strain evidence="9">ATCC 10762</strain>
        <strain evidence="10">ATCC 10762 / DSM 40127 / CCM 3239 / JCM 4008 / LMG 5968 / NBRC 12843 / NCIMB 8234 / A-377</strain>
    </source>
</reference>
<dbReference type="EMBL" id="JPRF03000057">
    <property type="protein sequence ID" value="OEV33804.1"/>
    <property type="molecule type" value="Genomic_DNA"/>
</dbReference>
<evidence type="ECO:0000259" key="6">
    <source>
        <dbReference type="Pfam" id="PF04542"/>
    </source>
</evidence>
<dbReference type="Proteomes" id="UP000037395">
    <property type="component" value="Unassembled WGS sequence"/>
</dbReference>
<sequence>MIGKTRRAEESAEFEDFAYSRGQRLFRTALLLCGDWHLAEDLTQVTLAKLFAAWPKVRRADNQDAYARGTLVRSYLSHRRLRRSGERPALGELPEGTAPGDDPALRVTLLAALAELQPRDRAVLVLRYWEDRSVEETAAELGVSAGAVRAQSLRALGRLRAVLGPEAAEHLTRS</sequence>
<dbReference type="PANTHER" id="PTHR43133:SF50">
    <property type="entry name" value="ECF RNA POLYMERASE SIGMA FACTOR SIGM"/>
    <property type="match status" value="1"/>
</dbReference>
<dbReference type="Pfam" id="PF04545">
    <property type="entry name" value="Sigma70_r4"/>
    <property type="match status" value="1"/>
</dbReference>
<evidence type="ECO:0000256" key="2">
    <source>
        <dbReference type="ARBA" id="ARBA00023015"/>
    </source>
</evidence>
<dbReference type="InterPro" id="IPR013325">
    <property type="entry name" value="RNA_pol_sigma_r2"/>
</dbReference>
<dbReference type="NCBIfam" id="TIGR02983">
    <property type="entry name" value="SigE-fam_strep"/>
    <property type="match status" value="1"/>
</dbReference>
<accession>A0A1E7MZE9</accession>
<dbReference type="SUPFAM" id="SSF88659">
    <property type="entry name" value="Sigma3 and sigma4 domains of RNA polymerase sigma factors"/>
    <property type="match status" value="1"/>
</dbReference>
<dbReference type="AlphaFoldDB" id="A0A1E7MZE9"/>
<dbReference type="InterPro" id="IPR014284">
    <property type="entry name" value="RNA_pol_sigma-70_dom"/>
</dbReference>
<reference evidence="10" key="4">
    <citation type="submission" date="2016-08" db="EMBL/GenBank/DDBJ databases">
        <title>Sequencing, assembly and comparative genomics of S. aureofaciens ATCC 10762.</title>
        <authorList>
            <person name="Gradnigo J.S."/>
            <person name="Johnson N."/>
            <person name="Somerville G.A."/>
        </authorList>
    </citation>
    <scope>NUCLEOTIDE SEQUENCE [LARGE SCALE GENOMIC DNA]</scope>
    <source>
        <strain evidence="10">ATCC 10762 / DSM 40127 / CCM 3239 / JCM 4008 / LMG 5968 / NBRC 12843 / NCIMB 8234 / A-377</strain>
    </source>
</reference>
<dbReference type="NCBIfam" id="TIGR02937">
    <property type="entry name" value="sigma70-ECF"/>
    <property type="match status" value="1"/>
</dbReference>
<comment type="caution">
    <text evidence="9">The sequence shown here is derived from an EMBL/GenBank/DDBJ whole genome shotgun (WGS) entry which is preliminary data.</text>
</comment>
<dbReference type="Proteomes" id="UP000610124">
    <property type="component" value="Unassembled WGS sequence"/>
</dbReference>
<dbReference type="Gene3D" id="1.10.1740.10">
    <property type="match status" value="1"/>
</dbReference>
<dbReference type="PANTHER" id="PTHR43133">
    <property type="entry name" value="RNA POLYMERASE ECF-TYPE SIGMA FACTO"/>
    <property type="match status" value="1"/>
</dbReference>
<reference evidence="8" key="1">
    <citation type="journal article" date="2014" name="Int. J. Syst. Evol. Microbiol.">
        <title>Complete genome sequence of Corynebacterium casei LMG S-19264T (=DSM 44701T), isolated from a smear-ripened cheese.</title>
        <authorList>
            <consortium name="US DOE Joint Genome Institute (JGI-PGF)"/>
            <person name="Walter F."/>
            <person name="Albersmeier A."/>
            <person name="Kalinowski J."/>
            <person name="Ruckert C."/>
        </authorList>
    </citation>
    <scope>NUCLEOTIDE SEQUENCE</scope>
    <source>
        <strain evidence="8">JCM 4434</strain>
    </source>
</reference>
<dbReference type="Pfam" id="PF04542">
    <property type="entry name" value="Sigma70_r2"/>
    <property type="match status" value="1"/>
</dbReference>
<dbReference type="InterPro" id="IPR007627">
    <property type="entry name" value="RNA_pol_sigma70_r2"/>
</dbReference>
<dbReference type="GeneID" id="97488741"/>
<keyword evidence="3" id="KW-0731">Sigma factor</keyword>
<dbReference type="InterPro" id="IPR036388">
    <property type="entry name" value="WH-like_DNA-bd_sf"/>
</dbReference>
<evidence type="ECO:0000256" key="4">
    <source>
        <dbReference type="ARBA" id="ARBA00023125"/>
    </source>
</evidence>
<keyword evidence="2" id="KW-0805">Transcription regulation</keyword>
<evidence type="ECO:0000313" key="10">
    <source>
        <dbReference type="Proteomes" id="UP000037395"/>
    </source>
</evidence>
<reference evidence="8" key="5">
    <citation type="submission" date="2020-09" db="EMBL/GenBank/DDBJ databases">
        <authorList>
            <person name="Sun Q."/>
            <person name="Ohkuma M."/>
        </authorList>
    </citation>
    <scope>NUCLEOTIDE SEQUENCE</scope>
    <source>
        <strain evidence="8">JCM 4434</strain>
    </source>
</reference>
<dbReference type="GO" id="GO:0003677">
    <property type="term" value="F:DNA binding"/>
    <property type="evidence" value="ECO:0007669"/>
    <property type="project" value="UniProtKB-KW"/>
</dbReference>
<dbReference type="SUPFAM" id="SSF88946">
    <property type="entry name" value="Sigma2 domain of RNA polymerase sigma factors"/>
    <property type="match status" value="1"/>
</dbReference>
<keyword evidence="4" id="KW-0238">DNA-binding</keyword>
<name>A0A1E7MZE9_KITAU</name>
<comment type="similarity">
    <text evidence="1">Belongs to the sigma-70 factor family. ECF subfamily.</text>
</comment>
<dbReference type="CDD" id="cd06171">
    <property type="entry name" value="Sigma70_r4"/>
    <property type="match status" value="1"/>
</dbReference>
<gene>
    <name evidence="8" type="ORF">GCM10010502_57940</name>
    <name evidence="9" type="ORF">HS99_0037650</name>
</gene>
<feature type="domain" description="RNA polymerase sigma-70 region 4" evidence="7">
    <location>
        <begin position="112"/>
        <end position="161"/>
    </location>
</feature>
<dbReference type="InterPro" id="IPR013324">
    <property type="entry name" value="RNA_pol_sigma_r3/r4-like"/>
</dbReference>
<dbReference type="InterPro" id="IPR007630">
    <property type="entry name" value="RNA_pol_sigma70_r4"/>
</dbReference>
<dbReference type="InterPro" id="IPR014325">
    <property type="entry name" value="RNA_pol_sigma-E_actinobac"/>
</dbReference>
<reference evidence="9" key="3">
    <citation type="submission" date="2016-08" db="EMBL/GenBank/DDBJ databases">
        <title>Sequencing, Assembly and Comparative Genomics of S. aureofaciens ATCC 10762.</title>
        <authorList>
            <person name="Gradnigo J.S."/>
            <person name="Johnson N."/>
            <person name="Somerville G.A."/>
        </authorList>
    </citation>
    <scope>NUCLEOTIDE SEQUENCE [LARGE SCALE GENOMIC DNA]</scope>
    <source>
        <strain evidence="9">ATCC 10762</strain>
    </source>
</reference>
<organism evidence="9 10">
    <name type="scientific">Kitasatospora aureofaciens</name>
    <name type="common">Streptomyces aureofaciens</name>
    <dbReference type="NCBI Taxonomy" id="1894"/>
    <lineage>
        <taxon>Bacteria</taxon>
        <taxon>Bacillati</taxon>
        <taxon>Actinomycetota</taxon>
        <taxon>Actinomycetes</taxon>
        <taxon>Kitasatosporales</taxon>
        <taxon>Streptomycetaceae</taxon>
        <taxon>Kitasatospora</taxon>
    </lineage>
</organism>
<dbReference type="RefSeq" id="WP_030557993.1">
    <property type="nucleotide sequence ID" value="NZ_BMUB01000018.1"/>
</dbReference>
<keyword evidence="5" id="KW-0804">Transcription</keyword>
<protein>
    <submittedName>
        <fullName evidence="8">RNA polymerase sigma24 factor</fullName>
    </submittedName>
    <submittedName>
        <fullName evidence="9">RNA polymerase subunit sigma-24</fullName>
    </submittedName>
</protein>
<evidence type="ECO:0000256" key="3">
    <source>
        <dbReference type="ARBA" id="ARBA00023082"/>
    </source>
</evidence>
<evidence type="ECO:0000313" key="9">
    <source>
        <dbReference type="EMBL" id="OEV33804.1"/>
    </source>
</evidence>
<dbReference type="KEGG" id="kau:B6264_17025"/>
<dbReference type="GO" id="GO:0016987">
    <property type="term" value="F:sigma factor activity"/>
    <property type="evidence" value="ECO:0007669"/>
    <property type="project" value="UniProtKB-KW"/>
</dbReference>
<feature type="domain" description="RNA polymerase sigma-70 region 2" evidence="6">
    <location>
        <begin position="22"/>
        <end position="83"/>
    </location>
</feature>
<accession>A0A8H9LTC9</accession>
<dbReference type="GO" id="GO:0006352">
    <property type="term" value="P:DNA-templated transcription initiation"/>
    <property type="evidence" value="ECO:0007669"/>
    <property type="project" value="InterPro"/>
</dbReference>
<evidence type="ECO:0000259" key="7">
    <source>
        <dbReference type="Pfam" id="PF04545"/>
    </source>
</evidence>
<dbReference type="Gene3D" id="1.10.10.10">
    <property type="entry name" value="Winged helix-like DNA-binding domain superfamily/Winged helix DNA-binding domain"/>
    <property type="match status" value="1"/>
</dbReference>
<evidence type="ECO:0000256" key="1">
    <source>
        <dbReference type="ARBA" id="ARBA00010641"/>
    </source>
</evidence>
<dbReference type="InterPro" id="IPR039425">
    <property type="entry name" value="RNA_pol_sigma-70-like"/>
</dbReference>